<dbReference type="AlphaFoldDB" id="A0AB34KRC8"/>
<keyword evidence="3" id="KW-1185">Reference proteome</keyword>
<dbReference type="Pfam" id="PF12296">
    <property type="entry name" value="HsbA"/>
    <property type="match status" value="1"/>
</dbReference>
<reference evidence="2 3" key="1">
    <citation type="journal article" date="2020" name="Microbiol. Resour. Announc.">
        <title>Draft Genome Sequence of a Cladosporium Species Isolated from the Mesophotic Ascidian Didemnum maculosum.</title>
        <authorList>
            <person name="Gioti A."/>
            <person name="Siaperas R."/>
            <person name="Nikolaivits E."/>
            <person name="Le Goff G."/>
            <person name="Ouazzani J."/>
            <person name="Kotoulas G."/>
            <person name="Topakas E."/>
        </authorList>
    </citation>
    <scope>NUCLEOTIDE SEQUENCE [LARGE SCALE GENOMIC DNA]</scope>
    <source>
        <strain evidence="2 3">TM138-S3</strain>
    </source>
</reference>
<dbReference type="EMBL" id="JAAQHG020000013">
    <property type="protein sequence ID" value="KAL1586697.1"/>
    <property type="molecule type" value="Genomic_DNA"/>
</dbReference>
<dbReference type="Proteomes" id="UP000803884">
    <property type="component" value="Unassembled WGS sequence"/>
</dbReference>
<keyword evidence="1" id="KW-0732">Signal</keyword>
<evidence type="ECO:0000256" key="1">
    <source>
        <dbReference type="SAM" id="SignalP"/>
    </source>
</evidence>
<organism evidence="2 3">
    <name type="scientific">Cladosporium halotolerans</name>
    <dbReference type="NCBI Taxonomy" id="1052096"/>
    <lineage>
        <taxon>Eukaryota</taxon>
        <taxon>Fungi</taxon>
        <taxon>Dikarya</taxon>
        <taxon>Ascomycota</taxon>
        <taxon>Pezizomycotina</taxon>
        <taxon>Dothideomycetes</taxon>
        <taxon>Dothideomycetidae</taxon>
        <taxon>Cladosporiales</taxon>
        <taxon>Cladosporiaceae</taxon>
        <taxon>Cladosporium</taxon>
    </lineage>
</organism>
<evidence type="ECO:0000313" key="3">
    <source>
        <dbReference type="Proteomes" id="UP000803884"/>
    </source>
</evidence>
<sequence length="187" mass="19560">MHLPTLATTLLLPFTTLAASLHRRTIPASTIIQDIENIHQGVLANTAATEAYDGGNLLTTLVTGTPVLATVGAIHVANRKGFVDANLAPQYGEADTRAIFDKVVDTVAVSIPAAVEVIVGKKEAFEDAGLGPVVLASLRLLIDDHDTFSAAVTAKSFMGDAELTAEGEKAVDDIHDAIQRGIDAYSS</sequence>
<dbReference type="PANTHER" id="PTHR38123:SF5">
    <property type="entry name" value="CELL WALL GALACTOMANNOPROTEIN"/>
    <property type="match status" value="1"/>
</dbReference>
<dbReference type="PANTHER" id="PTHR38123">
    <property type="entry name" value="CELL WALL SERINE-THREONINE-RICH GALACTOMANNOPROTEIN MP1 (AFU_ORTHOLOGUE AFUA_4G03240)"/>
    <property type="match status" value="1"/>
</dbReference>
<gene>
    <name evidence="2" type="ORF">WHR41_04634</name>
</gene>
<dbReference type="GeneID" id="96006078"/>
<feature type="signal peptide" evidence="1">
    <location>
        <begin position="1"/>
        <end position="18"/>
    </location>
</feature>
<dbReference type="Gene3D" id="1.20.1280.140">
    <property type="match status" value="1"/>
</dbReference>
<evidence type="ECO:0000313" key="2">
    <source>
        <dbReference type="EMBL" id="KAL1586697.1"/>
    </source>
</evidence>
<feature type="chain" id="PRO_5044296224" description="Cell wall galactomannoprotein" evidence="1">
    <location>
        <begin position="19"/>
        <end position="187"/>
    </location>
</feature>
<proteinExistence type="predicted"/>
<dbReference type="GO" id="GO:0005576">
    <property type="term" value="C:extracellular region"/>
    <property type="evidence" value="ECO:0007669"/>
    <property type="project" value="TreeGrafter"/>
</dbReference>
<protein>
    <recommendedName>
        <fullName evidence="4">Cell wall galactomannoprotein</fullName>
    </recommendedName>
</protein>
<evidence type="ECO:0008006" key="4">
    <source>
        <dbReference type="Google" id="ProtNLM"/>
    </source>
</evidence>
<name>A0AB34KRC8_9PEZI</name>
<accession>A0AB34KRC8</accession>
<dbReference type="RefSeq" id="XP_069229802.1">
    <property type="nucleotide sequence ID" value="XM_069373240.1"/>
</dbReference>
<comment type="caution">
    <text evidence="2">The sequence shown here is derived from an EMBL/GenBank/DDBJ whole genome shotgun (WGS) entry which is preliminary data.</text>
</comment>
<dbReference type="InterPro" id="IPR021054">
    <property type="entry name" value="Cell_wall_mannoprotein_1"/>
</dbReference>